<evidence type="ECO:0000313" key="1">
    <source>
        <dbReference type="EMBL" id="KAA3455805.1"/>
    </source>
</evidence>
<comment type="caution">
    <text evidence="1">The sequence shown here is derived from an EMBL/GenBank/DDBJ whole genome shotgun (WGS) entry which is preliminary data.</text>
</comment>
<accession>A0A5B6UQ56</accession>
<sequence length="87" mass="9783">MILLWEQASCKAADIKAGEFAVFACAQLFNHVCDDNTRAHDMVHHVILQVLTDVSEVYGYGLWVHFSFKECPAKVEQCSFISYPSAT</sequence>
<dbReference type="Proteomes" id="UP000325315">
    <property type="component" value="Unassembled WGS sequence"/>
</dbReference>
<dbReference type="AlphaFoldDB" id="A0A5B6UQ56"/>
<reference evidence="2" key="1">
    <citation type="journal article" date="2019" name="Plant Biotechnol. J.">
        <title>Genome sequencing of the Australian wild diploid species Gossypium australe highlights disease resistance and delayed gland morphogenesis.</title>
        <authorList>
            <person name="Cai Y."/>
            <person name="Cai X."/>
            <person name="Wang Q."/>
            <person name="Wang P."/>
            <person name="Zhang Y."/>
            <person name="Cai C."/>
            <person name="Xu Y."/>
            <person name="Wang K."/>
            <person name="Zhou Z."/>
            <person name="Wang C."/>
            <person name="Geng S."/>
            <person name="Li B."/>
            <person name="Dong Q."/>
            <person name="Hou Y."/>
            <person name="Wang H."/>
            <person name="Ai P."/>
            <person name="Liu Z."/>
            <person name="Yi F."/>
            <person name="Sun M."/>
            <person name="An G."/>
            <person name="Cheng J."/>
            <person name="Zhang Y."/>
            <person name="Shi Q."/>
            <person name="Xie Y."/>
            <person name="Shi X."/>
            <person name="Chang Y."/>
            <person name="Huang F."/>
            <person name="Chen Y."/>
            <person name="Hong S."/>
            <person name="Mi L."/>
            <person name="Sun Q."/>
            <person name="Zhang L."/>
            <person name="Zhou B."/>
            <person name="Peng R."/>
            <person name="Zhang X."/>
            <person name="Liu F."/>
        </authorList>
    </citation>
    <scope>NUCLEOTIDE SEQUENCE [LARGE SCALE GENOMIC DNA]</scope>
    <source>
        <strain evidence="2">cv. PA1801</strain>
    </source>
</reference>
<dbReference type="OrthoDB" id="6109at2759"/>
<keyword evidence="2" id="KW-1185">Reference proteome</keyword>
<protein>
    <submittedName>
        <fullName evidence="1">Cleavage and polyadenylation specificity factor subunit 1 isoform X1</fullName>
    </submittedName>
</protein>
<proteinExistence type="predicted"/>
<organism evidence="1 2">
    <name type="scientific">Gossypium australe</name>
    <dbReference type="NCBI Taxonomy" id="47621"/>
    <lineage>
        <taxon>Eukaryota</taxon>
        <taxon>Viridiplantae</taxon>
        <taxon>Streptophyta</taxon>
        <taxon>Embryophyta</taxon>
        <taxon>Tracheophyta</taxon>
        <taxon>Spermatophyta</taxon>
        <taxon>Magnoliopsida</taxon>
        <taxon>eudicotyledons</taxon>
        <taxon>Gunneridae</taxon>
        <taxon>Pentapetalae</taxon>
        <taxon>rosids</taxon>
        <taxon>malvids</taxon>
        <taxon>Malvales</taxon>
        <taxon>Malvaceae</taxon>
        <taxon>Malvoideae</taxon>
        <taxon>Gossypium</taxon>
    </lineage>
</organism>
<gene>
    <name evidence="1" type="ORF">EPI10_018792</name>
</gene>
<evidence type="ECO:0000313" key="2">
    <source>
        <dbReference type="Proteomes" id="UP000325315"/>
    </source>
</evidence>
<name>A0A5B6UQ56_9ROSI</name>
<dbReference type="EMBL" id="SMMG02000012">
    <property type="protein sequence ID" value="KAA3455805.1"/>
    <property type="molecule type" value="Genomic_DNA"/>
</dbReference>